<reference evidence="1" key="1">
    <citation type="submission" date="2018-05" db="EMBL/GenBank/DDBJ databases">
        <title>Draft genome of Mucuna pruriens seed.</title>
        <authorList>
            <person name="Nnadi N.E."/>
            <person name="Vos R."/>
            <person name="Hasami M.H."/>
            <person name="Devisetty U.K."/>
            <person name="Aguiy J.C."/>
        </authorList>
    </citation>
    <scope>NUCLEOTIDE SEQUENCE [LARGE SCALE GENOMIC DNA]</scope>
    <source>
        <strain evidence="1">JCA_2017</strain>
    </source>
</reference>
<feature type="non-terminal residue" evidence="1">
    <location>
        <position position="130"/>
    </location>
</feature>
<feature type="non-terminal residue" evidence="1">
    <location>
        <position position="1"/>
    </location>
</feature>
<comment type="caution">
    <text evidence="1">The sequence shown here is derived from an EMBL/GenBank/DDBJ whole genome shotgun (WGS) entry which is preliminary data.</text>
</comment>
<sequence>MTFFFQKQRPRRVSNANGQNQKQDFEPILQKLSSRFAFNLSYADILDPQWGSTMERDLHFVNWKKMTKPKHLYGAFTVMFPNSGSKFSVANIQHIANLRIVIRIEQMLFMCGKLSVRQQRLFNMGSSCGL</sequence>
<evidence type="ECO:0000313" key="2">
    <source>
        <dbReference type="Proteomes" id="UP000257109"/>
    </source>
</evidence>
<keyword evidence="2" id="KW-1185">Reference proteome</keyword>
<proteinExistence type="predicted"/>
<gene>
    <name evidence="1" type="ORF">CR513_03524</name>
</gene>
<accession>A0A371I9P2</accession>
<name>A0A371I9P2_MUCPR</name>
<dbReference type="AlphaFoldDB" id="A0A371I9P2"/>
<protein>
    <submittedName>
        <fullName evidence="1">Uncharacterized protein</fullName>
    </submittedName>
</protein>
<organism evidence="1 2">
    <name type="scientific">Mucuna pruriens</name>
    <name type="common">Velvet bean</name>
    <name type="synonym">Dolichos pruriens</name>
    <dbReference type="NCBI Taxonomy" id="157652"/>
    <lineage>
        <taxon>Eukaryota</taxon>
        <taxon>Viridiplantae</taxon>
        <taxon>Streptophyta</taxon>
        <taxon>Embryophyta</taxon>
        <taxon>Tracheophyta</taxon>
        <taxon>Spermatophyta</taxon>
        <taxon>Magnoliopsida</taxon>
        <taxon>eudicotyledons</taxon>
        <taxon>Gunneridae</taxon>
        <taxon>Pentapetalae</taxon>
        <taxon>rosids</taxon>
        <taxon>fabids</taxon>
        <taxon>Fabales</taxon>
        <taxon>Fabaceae</taxon>
        <taxon>Papilionoideae</taxon>
        <taxon>50 kb inversion clade</taxon>
        <taxon>NPAAA clade</taxon>
        <taxon>indigoferoid/millettioid clade</taxon>
        <taxon>Phaseoleae</taxon>
        <taxon>Mucuna</taxon>
    </lineage>
</organism>
<dbReference type="Proteomes" id="UP000257109">
    <property type="component" value="Unassembled WGS sequence"/>
</dbReference>
<evidence type="ECO:0000313" key="1">
    <source>
        <dbReference type="EMBL" id="RDY11763.1"/>
    </source>
</evidence>
<dbReference type="EMBL" id="QJKJ01000586">
    <property type="protein sequence ID" value="RDY11763.1"/>
    <property type="molecule type" value="Genomic_DNA"/>
</dbReference>